<dbReference type="RefSeq" id="WP_080806487.1">
    <property type="nucleotide sequence ID" value="NZ_LT828554.1"/>
</dbReference>
<gene>
    <name evidence="3" type="ORF">MTBBW1_1840004</name>
</gene>
<dbReference type="STRING" id="1246637.MTBBW1_1840004"/>
<keyword evidence="1" id="KW-0813">Transport</keyword>
<reference evidence="3 4" key="1">
    <citation type="submission" date="2017-03" db="EMBL/GenBank/DDBJ databases">
        <authorList>
            <person name="Afonso C.L."/>
            <person name="Miller P.J."/>
            <person name="Scott M.A."/>
            <person name="Spackman E."/>
            <person name="Goraichik I."/>
            <person name="Dimitrov K.M."/>
            <person name="Suarez D.L."/>
            <person name="Swayne D.E."/>
        </authorList>
    </citation>
    <scope>NUCLEOTIDE SEQUENCE [LARGE SCALE GENOMIC DNA]</scope>
    <source>
        <strain evidence="3">PRJEB14757</strain>
    </source>
</reference>
<keyword evidence="4" id="KW-1185">Reference proteome</keyword>
<evidence type="ECO:0000256" key="1">
    <source>
        <dbReference type="ARBA" id="ARBA00022448"/>
    </source>
</evidence>
<dbReference type="OrthoDB" id="5415124at2"/>
<dbReference type="PANTHER" id="PTHR42734">
    <property type="entry name" value="METAL TRANSPORT SYSTEM ATP-BINDING PROTEIN TM_0124-RELATED"/>
    <property type="match status" value="1"/>
</dbReference>
<feature type="domain" description="ABC transporter" evidence="2">
    <location>
        <begin position="3"/>
        <end position="218"/>
    </location>
</feature>
<evidence type="ECO:0000313" key="3">
    <source>
        <dbReference type="EMBL" id="SLM29493.1"/>
    </source>
</evidence>
<evidence type="ECO:0000259" key="2">
    <source>
        <dbReference type="PROSITE" id="PS50893"/>
    </source>
</evidence>
<dbReference type="InterPro" id="IPR027417">
    <property type="entry name" value="P-loop_NTPase"/>
</dbReference>
<dbReference type="Gene3D" id="3.40.50.300">
    <property type="entry name" value="P-loop containing nucleotide triphosphate hydrolases"/>
    <property type="match status" value="1"/>
</dbReference>
<dbReference type="PROSITE" id="PS50893">
    <property type="entry name" value="ABC_TRANSPORTER_2"/>
    <property type="match status" value="1"/>
</dbReference>
<evidence type="ECO:0000313" key="4">
    <source>
        <dbReference type="Proteomes" id="UP000191931"/>
    </source>
</evidence>
<dbReference type="AlphaFoldDB" id="A0A1W1HAM4"/>
<dbReference type="Pfam" id="PF00005">
    <property type="entry name" value="ABC_tran"/>
    <property type="match status" value="1"/>
</dbReference>
<sequence length="235" mass="27201">MELTCKNLQIYYPQSNTSVIENLSFSMKNPGFNAAFGPSGVGKTTFARVISGLQAPSSGEIETRNIDRILYTYNLERIPGWSTIKMHIDRVTDSIREPLKQILIEKFAMKEVMHLRFSQLSMGQQNRINLIRYLLQDFDLLVMDESLANVDEKLRSEIILTVKELFPDKMFIYISHHLMEVSRFCNEILVFANPSDRQRYTMVKGLDYKKGNINKPETTIKQLLDTTMLEIMNAF</sequence>
<protein>
    <submittedName>
        <fullName evidence="3">ABC transporter related protein</fullName>
    </submittedName>
</protein>
<proteinExistence type="predicted"/>
<accession>A0A1W1HAM4</accession>
<dbReference type="GO" id="GO:0005524">
    <property type="term" value="F:ATP binding"/>
    <property type="evidence" value="ECO:0007669"/>
    <property type="project" value="InterPro"/>
</dbReference>
<dbReference type="EMBL" id="FWEV01000095">
    <property type="protein sequence ID" value="SLM29493.1"/>
    <property type="molecule type" value="Genomic_DNA"/>
</dbReference>
<name>A0A1W1HAM4_9BACT</name>
<dbReference type="InterPro" id="IPR050153">
    <property type="entry name" value="Metal_Ion_Import_ABC"/>
</dbReference>
<dbReference type="GO" id="GO:0016887">
    <property type="term" value="F:ATP hydrolysis activity"/>
    <property type="evidence" value="ECO:0007669"/>
    <property type="project" value="InterPro"/>
</dbReference>
<organism evidence="3 4">
    <name type="scientific">Desulfamplus magnetovallimortis</name>
    <dbReference type="NCBI Taxonomy" id="1246637"/>
    <lineage>
        <taxon>Bacteria</taxon>
        <taxon>Pseudomonadati</taxon>
        <taxon>Thermodesulfobacteriota</taxon>
        <taxon>Desulfobacteria</taxon>
        <taxon>Desulfobacterales</taxon>
        <taxon>Desulfobacteraceae</taxon>
        <taxon>Desulfamplus</taxon>
    </lineage>
</organism>
<dbReference type="InterPro" id="IPR003439">
    <property type="entry name" value="ABC_transporter-like_ATP-bd"/>
</dbReference>
<dbReference type="SUPFAM" id="SSF52540">
    <property type="entry name" value="P-loop containing nucleoside triphosphate hydrolases"/>
    <property type="match status" value="1"/>
</dbReference>
<dbReference type="Proteomes" id="UP000191931">
    <property type="component" value="Unassembled WGS sequence"/>
</dbReference>